<dbReference type="OrthoDB" id="9802227at2"/>
<dbReference type="PANTHER" id="PTHR11608:SF0">
    <property type="entry name" value="BIFUNCTIONAL PROTEIN PYRR"/>
    <property type="match status" value="1"/>
</dbReference>
<keyword evidence="4 6" id="KW-0808">Transferase</keyword>
<dbReference type="CDD" id="cd06223">
    <property type="entry name" value="PRTases_typeI"/>
    <property type="match status" value="1"/>
</dbReference>
<feature type="short sequence motif" description="PRPP-binding" evidence="4">
    <location>
        <begin position="100"/>
        <end position="112"/>
    </location>
</feature>
<protein>
    <recommendedName>
        <fullName evidence="4">Bifunctional protein PyrR</fullName>
    </recommendedName>
    <domain>
        <recommendedName>
            <fullName evidence="4">Pyrimidine operon regulatory protein</fullName>
        </recommendedName>
    </domain>
    <domain>
        <recommendedName>
            <fullName evidence="4">Uracil phosphoribosyltransferase</fullName>
            <shortName evidence="4">UPRTase</shortName>
            <ecNumber evidence="4">2.4.2.9</ecNumber>
        </recommendedName>
    </domain>
</protein>
<reference evidence="6 7" key="1">
    <citation type="journal article" date="2014" name="Proc. Natl. Acad. Sci. U.S.A.">
        <title>Functional type 2 photosynthetic reaction centers found in the rare bacterial phylum Gemmatimonadetes.</title>
        <authorList>
            <person name="Zeng Y."/>
            <person name="Feng F."/>
            <person name="Medova H."/>
            <person name="Dean J."/>
            <person name="Koblizek M."/>
        </authorList>
    </citation>
    <scope>NUCLEOTIDE SEQUENCE [LARGE SCALE GENOMIC DNA]</scope>
    <source>
        <strain evidence="6 7">AP64</strain>
    </source>
</reference>
<dbReference type="RefSeq" id="WP_026850588.1">
    <property type="nucleotide sequence ID" value="NZ_CP011454.1"/>
</dbReference>
<dbReference type="NCBIfam" id="NF003549">
    <property type="entry name" value="PRK05205.1-5"/>
    <property type="match status" value="1"/>
</dbReference>
<dbReference type="SUPFAM" id="SSF53271">
    <property type="entry name" value="PRTase-like"/>
    <property type="match status" value="1"/>
</dbReference>
<dbReference type="InterPro" id="IPR050137">
    <property type="entry name" value="PyrR_bifunctional"/>
</dbReference>
<dbReference type="STRING" id="1379270.GEMMAAP_08180"/>
<evidence type="ECO:0000256" key="2">
    <source>
        <dbReference type="ARBA" id="ARBA00023015"/>
    </source>
</evidence>
<dbReference type="EMBL" id="CP011454">
    <property type="protein sequence ID" value="AMW04815.1"/>
    <property type="molecule type" value="Genomic_DNA"/>
</dbReference>
<evidence type="ECO:0000313" key="6">
    <source>
        <dbReference type="EMBL" id="AMW04815.1"/>
    </source>
</evidence>
<dbReference type="PANTHER" id="PTHR11608">
    <property type="entry name" value="BIFUNCTIONAL PROTEIN PYRR"/>
    <property type="match status" value="1"/>
</dbReference>
<reference evidence="6 7" key="2">
    <citation type="journal article" date="2016" name="Environ. Microbiol. Rep.">
        <title>Metagenomic evidence for the presence of phototrophic Gemmatimonadetes bacteria in diverse environments.</title>
        <authorList>
            <person name="Zeng Y."/>
            <person name="Baumbach J."/>
            <person name="Barbosa E.G."/>
            <person name="Azevedo V."/>
            <person name="Zhang C."/>
            <person name="Koblizek M."/>
        </authorList>
    </citation>
    <scope>NUCLEOTIDE SEQUENCE [LARGE SCALE GENOMIC DNA]</scope>
    <source>
        <strain evidence="6 7">AP64</strain>
    </source>
</reference>
<dbReference type="Proteomes" id="UP000076404">
    <property type="component" value="Chromosome"/>
</dbReference>
<dbReference type="eggNOG" id="COG2065">
    <property type="taxonomic scope" value="Bacteria"/>
</dbReference>
<dbReference type="HAMAP" id="MF_01219">
    <property type="entry name" value="PyrR"/>
    <property type="match status" value="1"/>
</dbReference>
<name>A0A143BJQ1_9BACT</name>
<dbReference type="InterPro" id="IPR023050">
    <property type="entry name" value="PyrR"/>
</dbReference>
<dbReference type="Pfam" id="PF00156">
    <property type="entry name" value="Pribosyltran"/>
    <property type="match status" value="1"/>
</dbReference>
<comment type="catalytic activity">
    <reaction evidence="4">
        <text>UMP + diphosphate = 5-phospho-alpha-D-ribose 1-diphosphate + uracil</text>
        <dbReference type="Rhea" id="RHEA:13017"/>
        <dbReference type="ChEBI" id="CHEBI:17568"/>
        <dbReference type="ChEBI" id="CHEBI:33019"/>
        <dbReference type="ChEBI" id="CHEBI:57865"/>
        <dbReference type="ChEBI" id="CHEBI:58017"/>
        <dbReference type="EC" id="2.4.2.9"/>
    </reaction>
</comment>
<evidence type="ECO:0000313" key="7">
    <source>
        <dbReference type="Proteomes" id="UP000076404"/>
    </source>
</evidence>
<comment type="function">
    <text evidence="4">Regulates the transcription of the pyrimidine nucleotide (pyr) operon in response to exogenous pyrimidines.</text>
</comment>
<keyword evidence="7" id="KW-1185">Reference proteome</keyword>
<keyword evidence="2 4" id="KW-0805">Transcription regulation</keyword>
<proteinExistence type="inferred from homology"/>
<keyword evidence="4 6" id="KW-0328">Glycosyltransferase</keyword>
<dbReference type="GO" id="GO:0004845">
    <property type="term" value="F:uracil phosphoribosyltransferase activity"/>
    <property type="evidence" value="ECO:0007669"/>
    <property type="project" value="UniProtKB-UniRule"/>
</dbReference>
<dbReference type="NCBIfam" id="NF003545">
    <property type="entry name" value="PRK05205.1-1"/>
    <property type="match status" value="1"/>
</dbReference>
<organism evidence="6 7">
    <name type="scientific">Gemmatimonas phototrophica</name>
    <dbReference type="NCBI Taxonomy" id="1379270"/>
    <lineage>
        <taxon>Bacteria</taxon>
        <taxon>Pseudomonadati</taxon>
        <taxon>Gemmatimonadota</taxon>
        <taxon>Gemmatimonadia</taxon>
        <taxon>Gemmatimonadales</taxon>
        <taxon>Gemmatimonadaceae</taxon>
        <taxon>Gemmatimonas</taxon>
    </lineage>
</organism>
<dbReference type="GO" id="GO:0006355">
    <property type="term" value="P:regulation of DNA-templated transcription"/>
    <property type="evidence" value="ECO:0007669"/>
    <property type="project" value="UniProtKB-UniRule"/>
</dbReference>
<accession>A0A143BJQ1</accession>
<dbReference type="Gene3D" id="3.40.50.2020">
    <property type="match status" value="1"/>
</dbReference>
<evidence type="ECO:0000259" key="5">
    <source>
        <dbReference type="Pfam" id="PF00156"/>
    </source>
</evidence>
<dbReference type="EC" id="2.4.2.9" evidence="4"/>
<dbReference type="KEGG" id="gph:GEMMAAP_08180"/>
<gene>
    <name evidence="4" type="primary">pyrR</name>
    <name evidence="6" type="ORF">GEMMAAP_08180</name>
</gene>
<dbReference type="InterPro" id="IPR000836">
    <property type="entry name" value="PRTase_dom"/>
</dbReference>
<evidence type="ECO:0000256" key="1">
    <source>
        <dbReference type="ARBA" id="ARBA00005565"/>
    </source>
</evidence>
<evidence type="ECO:0000256" key="3">
    <source>
        <dbReference type="ARBA" id="ARBA00023163"/>
    </source>
</evidence>
<keyword evidence="3 4" id="KW-0804">Transcription</keyword>
<comment type="similarity">
    <text evidence="1 4">Belongs to the purine/pyrimidine phosphoribosyltransferase family. PyrR subfamily.</text>
</comment>
<dbReference type="InterPro" id="IPR029057">
    <property type="entry name" value="PRTase-like"/>
</dbReference>
<dbReference type="FunFam" id="3.40.50.2020:FF:000020">
    <property type="entry name" value="Bifunctional protein PyrR"/>
    <property type="match status" value="1"/>
</dbReference>
<comment type="function">
    <text evidence="4">Also displays a weak uracil phosphoribosyltransferase activity which is not physiologically significant.</text>
</comment>
<sequence length="183" mass="20127">MPNKPTTVLDARALDRTLRRMADQIVELNAGTDNLVIVGIQRRGVQLAERIVRIIESQEKVTVASGALDITLYRDDLQTVGPRPVVGATSLPWALDDQRVVIVDDVLYTGRTVRAALDELADFGRPSRIALAVLIDRGGRELPIHADIVGRRIDVAAGQRVDVFIEELDGRDEVEIASRDEEG</sequence>
<feature type="domain" description="Phosphoribosyltransferase" evidence="5">
    <location>
        <begin position="8"/>
        <end position="149"/>
    </location>
</feature>
<dbReference type="AlphaFoldDB" id="A0A143BJQ1"/>
<evidence type="ECO:0000256" key="4">
    <source>
        <dbReference type="HAMAP-Rule" id="MF_01219"/>
    </source>
</evidence>